<evidence type="ECO:0000313" key="1">
    <source>
        <dbReference type="EMBL" id="KWV58186.1"/>
    </source>
</evidence>
<reference evidence="1 2" key="1">
    <citation type="submission" date="2015-11" db="EMBL/GenBank/DDBJ databases">
        <title>Draft Genome Sequence of the Strain BR 10303 (Bradyrhizobium sp.) isolated from nodules of Centrolobium paraense.</title>
        <authorList>
            <person name="Zelli J.E."/>
            <person name="Simoes-Araujo J.L."/>
            <person name="Barauna A.C."/>
            <person name="Silva K."/>
        </authorList>
    </citation>
    <scope>NUCLEOTIDE SEQUENCE [LARGE SCALE GENOMIC DNA]</scope>
    <source>
        <strain evidence="1 2">BR 10303</strain>
    </source>
</reference>
<dbReference type="InterPro" id="IPR013493">
    <property type="entry name" value="CHP02677"/>
</dbReference>
<dbReference type="Pfam" id="PF09660">
    <property type="entry name" value="DUF2397"/>
    <property type="match status" value="1"/>
</dbReference>
<dbReference type="Proteomes" id="UP000057737">
    <property type="component" value="Unassembled WGS sequence"/>
</dbReference>
<dbReference type="EMBL" id="LNCU01000039">
    <property type="protein sequence ID" value="KWV58186.1"/>
    <property type="molecule type" value="Genomic_DNA"/>
</dbReference>
<protein>
    <submittedName>
        <fullName evidence="1">Uncharacterized protein</fullName>
    </submittedName>
</protein>
<proteinExistence type="predicted"/>
<comment type="caution">
    <text evidence="1">The sequence shown here is derived from an EMBL/GenBank/DDBJ whole genome shotgun (WGS) entry which is preliminary data.</text>
</comment>
<dbReference type="RefSeq" id="WP_066503903.1">
    <property type="nucleotide sequence ID" value="NZ_LNCU01000039.1"/>
</dbReference>
<dbReference type="NCBIfam" id="TIGR02677">
    <property type="entry name" value="TIGR02677 family protein"/>
    <property type="match status" value="1"/>
</dbReference>
<sequence length="506" mass="56343">MSGQFEIATHQDLFRHVTADNAALYRCVLDVCAAAERQLLLYVRPSEILAQAKWLGEPPTTSELDAILDKLTEWGNLDCQADNSRVTSLSGFYRRRMLYRLSKGGVSVEMALSAFAKEMQRRGELQTVALEDIGKSLLTLIHLGRSNDPDVAKIYETLNGLMTVFNNMAETARAFMAGVLRGVDLQDGDVDAVLNYKQRLIEYIRQFVGDLVSRSGAISEDINALQLRIDAMLQSVARRQARNAPPGEELAAYEAELKMWDERWQGLRMWFVGGSNGERSQSEQLRSRARAAIPQLLAAIIAINERRSGRSDRSADFKSLAHWFLDCDGDEDAHRLARAAFALNPARHYAENTAAADVTGVIPWHKAPSIVVPLRLRETGYSMPRGRLPHVHDRSAGRKKLEAQVGEEHAQIEAARQKFATGCPLLLSELWRLNSHEFRFFLDLLGEAIATKAAGDDGVTEIQSNDGLYLIRLEPLDADTEAEIVTEDGVFCGRDHRITITPTDAA</sequence>
<keyword evidence="2" id="KW-1185">Reference proteome</keyword>
<gene>
    <name evidence="1" type="ORF">AS156_35875</name>
</gene>
<accession>A0A109K013</accession>
<evidence type="ECO:0000313" key="2">
    <source>
        <dbReference type="Proteomes" id="UP000057737"/>
    </source>
</evidence>
<name>A0A109K013_9BRAD</name>
<dbReference type="OrthoDB" id="5508807at2"/>
<dbReference type="STRING" id="1755647.AS156_35875"/>
<organism evidence="1 2">
    <name type="scientific">Bradyrhizobium macuxiense</name>
    <dbReference type="NCBI Taxonomy" id="1755647"/>
    <lineage>
        <taxon>Bacteria</taxon>
        <taxon>Pseudomonadati</taxon>
        <taxon>Pseudomonadota</taxon>
        <taxon>Alphaproteobacteria</taxon>
        <taxon>Hyphomicrobiales</taxon>
        <taxon>Nitrobacteraceae</taxon>
        <taxon>Bradyrhizobium</taxon>
    </lineage>
</organism>
<dbReference type="AlphaFoldDB" id="A0A109K013"/>